<organism evidence="1 2">
    <name type="scientific">Ancylobacter novellus</name>
    <name type="common">Thiobacillus novellus</name>
    <dbReference type="NCBI Taxonomy" id="921"/>
    <lineage>
        <taxon>Bacteria</taxon>
        <taxon>Pseudomonadati</taxon>
        <taxon>Pseudomonadota</taxon>
        <taxon>Alphaproteobacteria</taxon>
        <taxon>Hyphomicrobiales</taxon>
        <taxon>Xanthobacteraceae</taxon>
        <taxon>Ancylobacter</taxon>
    </lineage>
</organism>
<dbReference type="Proteomes" id="UP000249577">
    <property type="component" value="Unassembled WGS sequence"/>
</dbReference>
<evidence type="ECO:0000313" key="1">
    <source>
        <dbReference type="EMBL" id="PZQ18926.1"/>
    </source>
</evidence>
<name>A0A2W5KPD3_ANCNO</name>
<comment type="caution">
    <text evidence="1">The sequence shown here is derived from an EMBL/GenBank/DDBJ whole genome shotgun (WGS) entry which is preliminary data.</text>
</comment>
<reference evidence="1 2" key="1">
    <citation type="submission" date="2017-08" db="EMBL/GenBank/DDBJ databases">
        <title>Infants hospitalized years apart are colonized by the same room-sourced microbial strains.</title>
        <authorList>
            <person name="Brooks B."/>
            <person name="Olm M.R."/>
            <person name="Firek B.A."/>
            <person name="Baker R."/>
            <person name="Thomas B.C."/>
            <person name="Morowitz M.J."/>
            <person name="Banfield J.F."/>
        </authorList>
    </citation>
    <scope>NUCLEOTIDE SEQUENCE [LARGE SCALE GENOMIC DNA]</scope>
    <source>
        <strain evidence="1">S2_005_003_R2_43</strain>
    </source>
</reference>
<proteinExistence type="predicted"/>
<dbReference type="AlphaFoldDB" id="A0A2W5KPD3"/>
<protein>
    <submittedName>
        <fullName evidence="1">Uncharacterized protein</fullName>
    </submittedName>
</protein>
<sequence>MSGKREKEIARLRSEADAADVASTFATCAAQAADCDRRAFRLRAQAEALERIAAPAETADVIAHAPGCAALDPAAEPQVCDCGGAKR</sequence>
<evidence type="ECO:0000313" key="2">
    <source>
        <dbReference type="Proteomes" id="UP000249577"/>
    </source>
</evidence>
<dbReference type="EMBL" id="QFPN01000001">
    <property type="protein sequence ID" value="PZQ18926.1"/>
    <property type="molecule type" value="Genomic_DNA"/>
</dbReference>
<gene>
    <name evidence="1" type="ORF">DI565_00530</name>
</gene>
<accession>A0A2W5KPD3</accession>